<organism evidence="4 5">
    <name type="scientific">Thermoflexibacter ruber</name>
    <dbReference type="NCBI Taxonomy" id="1003"/>
    <lineage>
        <taxon>Bacteria</taxon>
        <taxon>Pseudomonadati</taxon>
        <taxon>Bacteroidota</taxon>
        <taxon>Cytophagia</taxon>
        <taxon>Cytophagales</taxon>
        <taxon>Thermoflexibacteraceae</taxon>
        <taxon>Thermoflexibacter</taxon>
    </lineage>
</organism>
<keyword evidence="4" id="KW-0675">Receptor</keyword>
<feature type="compositionally biased region" description="Gly residues" evidence="1">
    <location>
        <begin position="289"/>
        <end position="317"/>
    </location>
</feature>
<keyword evidence="2" id="KW-0732">Signal</keyword>
<dbReference type="InterPro" id="IPR041700">
    <property type="entry name" value="OMP_b-brl_3"/>
</dbReference>
<sequence length="942" mass="105922">MKKIYFILIGLFFLASTLQAQNLELKGTVSDSLDKSPLISANVILTGIRDTTKKFFTTTDLEGNFSLKPTQRQPYKLKITFIGYKDIDTTIFFRQPVLDLGNIYLAPKVSMLKQVEVVGQAALAQQKGDTVELSTKAYKMNKDASAEDLIKKMPGLTVEGGVVQAQGENVGRVLVDGREFFGDDAVIALRNLPSEVIEKIQVFDRLSEQSQFSGFDDGNTIKTINIVTKADSRNGQFGRIYGGYGTDDRYQAGATLNYFKEARRISLVALSNNINQQNFSSQDLAGVSGNQGGGNRGQGGRGQGGAGRGGQGGGNWQGGNNNANNFLIGQQSGITNTHSIGLNYSDNWGKKVTITGSYFFNRSTNVNAQDLARTLFLSNNTNQLYDQNSLSESANQNHRLNARLEYKIDSANSLLITPRLSFQLNEASTNLTGANALANGALLNRTQNLNRNNVFAYNFGNEILFRHAFKKRGRTYSVSLNTNFNNRDNESFLFAQNEFFQGNIINTTNQNQRTDQLTNAYTIEGNLSYTEPINRQSVLQLDYNISYNNNYSDRRTNAFNETSQTFNILDTLLSNTFDNDYVSHRGGVSYRYNNRKTQFTAGMSYQNAQLIGEQLFPINNTVQRNFNNLLPNFNLRYNFSNTKNIRLFYRTSVNAPSVNQLQNVVNNTNPLFLTSGNPDLVQSYNHRLVLRYSANNPEKATTFFTFFNVNYTQNPISNAVTIAQRDTIIANEIVLKRGSQFSQPVNLDNQLNLNYFSVYGLPIKKLKITVNFNTRVGYTRTPSLINNTTNISDSYVISQGLTIASNISENIDFNLSYSGNYGIVKNSIQAQLDNTYYSQTTNLRTNFLFRNFLLQSDIGHTWFTGLAGGFNQNFLLWNMSIGRKLWNQKGEIKLSVFDLLNQNNSIVRNVSESYIEDVRTQVLRQYYMLIFTYNIRNFGGKK</sequence>
<dbReference type="STRING" id="1003.SAMN04488541_101565"/>
<dbReference type="SUPFAM" id="SSF56935">
    <property type="entry name" value="Porins"/>
    <property type="match status" value="1"/>
</dbReference>
<evidence type="ECO:0000256" key="2">
    <source>
        <dbReference type="SAM" id="SignalP"/>
    </source>
</evidence>
<reference evidence="5" key="1">
    <citation type="submission" date="2016-10" db="EMBL/GenBank/DDBJ databases">
        <authorList>
            <person name="Varghese N."/>
            <person name="Submissions S."/>
        </authorList>
    </citation>
    <scope>NUCLEOTIDE SEQUENCE [LARGE SCALE GENOMIC DNA]</scope>
    <source>
        <strain>GEY</strain>
        <strain evidence="5">DSM 9560</strain>
    </source>
</reference>
<accession>A0A1I2FVD0</accession>
<dbReference type="Pfam" id="PF13715">
    <property type="entry name" value="CarbopepD_reg_2"/>
    <property type="match status" value="1"/>
</dbReference>
<dbReference type="Proteomes" id="UP000199513">
    <property type="component" value="Unassembled WGS sequence"/>
</dbReference>
<feature type="region of interest" description="Disordered" evidence="1">
    <location>
        <begin position="282"/>
        <end position="322"/>
    </location>
</feature>
<gene>
    <name evidence="4" type="ORF">SAMN04488541_101565</name>
</gene>
<dbReference type="EMBL" id="FONY01000015">
    <property type="protein sequence ID" value="SFF08788.1"/>
    <property type="molecule type" value="Genomic_DNA"/>
</dbReference>
<feature type="signal peptide" evidence="2">
    <location>
        <begin position="1"/>
        <end position="20"/>
    </location>
</feature>
<dbReference type="RefSeq" id="WP_091544619.1">
    <property type="nucleotide sequence ID" value="NZ_FONY01000015.1"/>
</dbReference>
<feature type="domain" description="Outer membrane protein beta-barrel" evidence="3">
    <location>
        <begin position="467"/>
        <end position="933"/>
    </location>
</feature>
<name>A0A1I2FVD0_9BACT</name>
<proteinExistence type="predicted"/>
<evidence type="ECO:0000259" key="3">
    <source>
        <dbReference type="Pfam" id="PF14905"/>
    </source>
</evidence>
<dbReference type="AlphaFoldDB" id="A0A1I2FVD0"/>
<keyword evidence="5" id="KW-1185">Reference proteome</keyword>
<protein>
    <submittedName>
        <fullName evidence="4">Outer membrane receptor proteins, mostly Fe transport</fullName>
    </submittedName>
</protein>
<dbReference type="SUPFAM" id="SSF49464">
    <property type="entry name" value="Carboxypeptidase regulatory domain-like"/>
    <property type="match status" value="1"/>
</dbReference>
<evidence type="ECO:0000313" key="5">
    <source>
        <dbReference type="Proteomes" id="UP000199513"/>
    </source>
</evidence>
<dbReference type="Pfam" id="PF14905">
    <property type="entry name" value="OMP_b-brl_3"/>
    <property type="match status" value="1"/>
</dbReference>
<evidence type="ECO:0000313" key="4">
    <source>
        <dbReference type="EMBL" id="SFF08788.1"/>
    </source>
</evidence>
<feature type="chain" id="PRO_5011692948" evidence="2">
    <location>
        <begin position="21"/>
        <end position="942"/>
    </location>
</feature>
<dbReference type="InterPro" id="IPR008969">
    <property type="entry name" value="CarboxyPept-like_regulatory"/>
</dbReference>
<dbReference type="OrthoDB" id="1682379at2"/>
<dbReference type="Gene3D" id="2.60.40.1120">
    <property type="entry name" value="Carboxypeptidase-like, regulatory domain"/>
    <property type="match status" value="1"/>
</dbReference>
<evidence type="ECO:0000256" key="1">
    <source>
        <dbReference type="SAM" id="MobiDB-lite"/>
    </source>
</evidence>